<dbReference type="GO" id="GO:0009231">
    <property type="term" value="P:riboflavin biosynthetic process"/>
    <property type="evidence" value="ECO:0007669"/>
    <property type="project" value="InterPro"/>
</dbReference>
<keyword evidence="12" id="KW-0511">Multifunctional enzyme</keyword>
<comment type="similarity">
    <text evidence="15">Belongs to the ribF family.</text>
</comment>
<dbReference type="SMART" id="SM00904">
    <property type="entry name" value="Flavokinase"/>
    <property type="match status" value="1"/>
</dbReference>
<keyword evidence="5 15" id="KW-0288">FMN</keyword>
<dbReference type="UniPathway" id="UPA00277">
    <property type="reaction ID" value="UER00407"/>
</dbReference>
<dbReference type="InterPro" id="IPR002606">
    <property type="entry name" value="Riboflavin_kinase_bac"/>
</dbReference>
<dbReference type="FunFam" id="3.40.50.620:FF:000021">
    <property type="entry name" value="Riboflavin biosynthesis protein"/>
    <property type="match status" value="1"/>
</dbReference>
<keyword evidence="9 15" id="KW-0418">Kinase</keyword>
<dbReference type="PANTHER" id="PTHR22749">
    <property type="entry name" value="RIBOFLAVIN KINASE/FMN ADENYLYLTRANSFERASE"/>
    <property type="match status" value="1"/>
</dbReference>
<gene>
    <name evidence="17" type="ORF">F3N42_04810</name>
</gene>
<evidence type="ECO:0000313" key="18">
    <source>
        <dbReference type="Proteomes" id="UP000325372"/>
    </source>
</evidence>
<dbReference type="InterPro" id="IPR015864">
    <property type="entry name" value="FAD_synthase"/>
</dbReference>
<dbReference type="SUPFAM" id="SSF52374">
    <property type="entry name" value="Nucleotidylyl transferase"/>
    <property type="match status" value="1"/>
</dbReference>
<dbReference type="AlphaFoldDB" id="A0A5N0TDJ9"/>
<evidence type="ECO:0000256" key="14">
    <source>
        <dbReference type="ARBA" id="ARBA00049494"/>
    </source>
</evidence>
<dbReference type="InterPro" id="IPR014729">
    <property type="entry name" value="Rossmann-like_a/b/a_fold"/>
</dbReference>
<feature type="domain" description="Riboflavin kinase" evidence="16">
    <location>
        <begin position="181"/>
        <end position="305"/>
    </location>
</feature>
<evidence type="ECO:0000256" key="6">
    <source>
        <dbReference type="ARBA" id="ARBA00022679"/>
    </source>
</evidence>
<keyword evidence="11 15" id="KW-0067">ATP-binding</keyword>
<dbReference type="Proteomes" id="UP000325372">
    <property type="component" value="Unassembled WGS sequence"/>
</dbReference>
<dbReference type="Pfam" id="PF06574">
    <property type="entry name" value="FAD_syn"/>
    <property type="match status" value="1"/>
</dbReference>
<dbReference type="PIRSF" id="PIRSF004491">
    <property type="entry name" value="FAD_Synth"/>
    <property type="match status" value="1"/>
</dbReference>
<keyword evidence="4 15" id="KW-0285">Flavoprotein</keyword>
<comment type="pathway">
    <text evidence="3 15">Cofactor biosynthesis; FMN biosynthesis; FMN from riboflavin (ATP route): step 1/1.</text>
</comment>
<comment type="catalytic activity">
    <reaction evidence="14 15">
        <text>FMN + ATP + H(+) = FAD + diphosphate</text>
        <dbReference type="Rhea" id="RHEA:17237"/>
        <dbReference type="ChEBI" id="CHEBI:15378"/>
        <dbReference type="ChEBI" id="CHEBI:30616"/>
        <dbReference type="ChEBI" id="CHEBI:33019"/>
        <dbReference type="ChEBI" id="CHEBI:57692"/>
        <dbReference type="ChEBI" id="CHEBI:58210"/>
        <dbReference type="EC" id="2.7.7.2"/>
    </reaction>
</comment>
<keyword evidence="10 15" id="KW-0274">FAD</keyword>
<dbReference type="RefSeq" id="WP_150863254.1">
    <property type="nucleotide sequence ID" value="NZ_VYXP01000003.1"/>
</dbReference>
<accession>A0A5N0TDJ9</accession>
<dbReference type="InterPro" id="IPR023468">
    <property type="entry name" value="Riboflavin_kinase"/>
</dbReference>
<dbReference type="SUPFAM" id="SSF82114">
    <property type="entry name" value="Riboflavin kinase-like"/>
    <property type="match status" value="1"/>
</dbReference>
<evidence type="ECO:0000256" key="12">
    <source>
        <dbReference type="ARBA" id="ARBA00023268"/>
    </source>
</evidence>
<comment type="pathway">
    <text evidence="2 15">Cofactor biosynthesis; FAD biosynthesis; FAD from FMN: step 1/1.</text>
</comment>
<dbReference type="InterPro" id="IPR023465">
    <property type="entry name" value="Riboflavin_kinase_dom_sf"/>
</dbReference>
<dbReference type="InterPro" id="IPR015865">
    <property type="entry name" value="Riboflavin_kinase_bac/euk"/>
</dbReference>
<evidence type="ECO:0000256" key="10">
    <source>
        <dbReference type="ARBA" id="ARBA00022827"/>
    </source>
</evidence>
<keyword evidence="8 15" id="KW-0547">Nucleotide-binding</keyword>
<keyword evidence="6 15" id="KW-0808">Transferase</keyword>
<evidence type="ECO:0000256" key="1">
    <source>
        <dbReference type="ARBA" id="ARBA00002121"/>
    </source>
</evidence>
<dbReference type="GO" id="GO:0006747">
    <property type="term" value="P:FAD biosynthetic process"/>
    <property type="evidence" value="ECO:0007669"/>
    <property type="project" value="UniProtKB-UniRule"/>
</dbReference>
<dbReference type="PANTHER" id="PTHR22749:SF6">
    <property type="entry name" value="RIBOFLAVIN KINASE"/>
    <property type="match status" value="1"/>
</dbReference>
<evidence type="ECO:0000313" key="17">
    <source>
        <dbReference type="EMBL" id="KAA9132544.1"/>
    </source>
</evidence>
<evidence type="ECO:0000256" key="5">
    <source>
        <dbReference type="ARBA" id="ARBA00022643"/>
    </source>
</evidence>
<proteinExistence type="inferred from homology"/>
<evidence type="ECO:0000256" key="7">
    <source>
        <dbReference type="ARBA" id="ARBA00022695"/>
    </source>
</evidence>
<evidence type="ECO:0000256" key="4">
    <source>
        <dbReference type="ARBA" id="ARBA00022630"/>
    </source>
</evidence>
<keyword evidence="18" id="KW-1185">Reference proteome</keyword>
<dbReference type="UniPathway" id="UPA00276">
    <property type="reaction ID" value="UER00406"/>
</dbReference>
<dbReference type="GO" id="GO:0005524">
    <property type="term" value="F:ATP binding"/>
    <property type="evidence" value="ECO:0007669"/>
    <property type="project" value="UniProtKB-UniRule"/>
</dbReference>
<evidence type="ECO:0000256" key="8">
    <source>
        <dbReference type="ARBA" id="ARBA00022741"/>
    </source>
</evidence>
<evidence type="ECO:0000256" key="3">
    <source>
        <dbReference type="ARBA" id="ARBA00005201"/>
    </source>
</evidence>
<evidence type="ECO:0000259" key="16">
    <source>
        <dbReference type="SMART" id="SM00904"/>
    </source>
</evidence>
<dbReference type="GO" id="GO:0008531">
    <property type="term" value="F:riboflavin kinase activity"/>
    <property type="evidence" value="ECO:0007669"/>
    <property type="project" value="UniProtKB-UniRule"/>
</dbReference>
<evidence type="ECO:0000256" key="15">
    <source>
        <dbReference type="PIRNR" id="PIRNR004491"/>
    </source>
</evidence>
<organism evidence="17 18">
    <name type="scientific">Marinihelvus fidelis</name>
    <dbReference type="NCBI Taxonomy" id="2613842"/>
    <lineage>
        <taxon>Bacteria</taxon>
        <taxon>Pseudomonadati</taxon>
        <taxon>Pseudomonadota</taxon>
        <taxon>Gammaproteobacteria</taxon>
        <taxon>Chromatiales</taxon>
        <taxon>Wenzhouxiangellaceae</taxon>
        <taxon>Marinihelvus</taxon>
    </lineage>
</organism>
<dbReference type="EMBL" id="VYXP01000003">
    <property type="protein sequence ID" value="KAA9132544.1"/>
    <property type="molecule type" value="Genomic_DNA"/>
</dbReference>
<dbReference type="NCBIfam" id="NF004159">
    <property type="entry name" value="PRK05627.1-2"/>
    <property type="match status" value="1"/>
</dbReference>
<keyword evidence="7 15" id="KW-0548">Nucleotidyltransferase</keyword>
<reference evidence="17 18" key="1">
    <citation type="submission" date="2019-09" db="EMBL/GenBank/DDBJ databases">
        <title>Wenzhouxiangella sp. Genome sequencing and assembly.</title>
        <authorList>
            <person name="Zhang R."/>
        </authorList>
    </citation>
    <scope>NUCLEOTIDE SEQUENCE [LARGE SCALE GENOMIC DNA]</scope>
    <source>
        <strain evidence="17 18">W260</strain>
    </source>
</reference>
<evidence type="ECO:0000256" key="13">
    <source>
        <dbReference type="ARBA" id="ARBA00047880"/>
    </source>
</evidence>
<evidence type="ECO:0000256" key="9">
    <source>
        <dbReference type="ARBA" id="ARBA00022777"/>
    </source>
</evidence>
<dbReference type="Gene3D" id="3.40.50.620">
    <property type="entry name" value="HUPs"/>
    <property type="match status" value="1"/>
</dbReference>
<dbReference type="CDD" id="cd02064">
    <property type="entry name" value="FAD_synthetase_N"/>
    <property type="match status" value="1"/>
</dbReference>
<protein>
    <recommendedName>
        <fullName evidence="15">Riboflavin biosynthesis protein</fullName>
    </recommendedName>
    <domain>
        <recommendedName>
            <fullName evidence="15">Riboflavin kinase</fullName>
            <ecNumber evidence="15">2.7.1.26</ecNumber>
        </recommendedName>
        <alternativeName>
            <fullName evidence="15">Flavokinase</fullName>
        </alternativeName>
    </domain>
    <domain>
        <recommendedName>
            <fullName evidence="15">FMN adenylyltransferase</fullName>
            <ecNumber evidence="15">2.7.7.2</ecNumber>
        </recommendedName>
        <alternativeName>
            <fullName evidence="15">FAD pyrophosphorylase</fullName>
        </alternativeName>
        <alternativeName>
            <fullName evidence="15">FAD synthase</fullName>
        </alternativeName>
    </domain>
</protein>
<dbReference type="Pfam" id="PF01687">
    <property type="entry name" value="Flavokinase"/>
    <property type="match status" value="1"/>
</dbReference>
<dbReference type="NCBIfam" id="NF004160">
    <property type="entry name" value="PRK05627.1-3"/>
    <property type="match status" value="1"/>
</dbReference>
<dbReference type="GO" id="GO:0003919">
    <property type="term" value="F:FMN adenylyltransferase activity"/>
    <property type="evidence" value="ECO:0007669"/>
    <property type="project" value="UniProtKB-UniRule"/>
</dbReference>
<dbReference type="GO" id="GO:0009398">
    <property type="term" value="P:FMN biosynthetic process"/>
    <property type="evidence" value="ECO:0007669"/>
    <property type="project" value="UniProtKB-UniRule"/>
</dbReference>
<dbReference type="InterPro" id="IPR004821">
    <property type="entry name" value="Cyt_trans-like"/>
</dbReference>
<dbReference type="NCBIfam" id="TIGR00083">
    <property type="entry name" value="ribF"/>
    <property type="match status" value="1"/>
</dbReference>
<evidence type="ECO:0000256" key="2">
    <source>
        <dbReference type="ARBA" id="ARBA00004726"/>
    </source>
</evidence>
<comment type="caution">
    <text evidence="17">The sequence shown here is derived from an EMBL/GenBank/DDBJ whole genome shotgun (WGS) entry which is preliminary data.</text>
</comment>
<name>A0A5N0TDJ9_9GAMM</name>
<dbReference type="EC" id="2.7.7.2" evidence="15"/>
<comment type="catalytic activity">
    <reaction evidence="13 15">
        <text>riboflavin + ATP = FMN + ADP + H(+)</text>
        <dbReference type="Rhea" id="RHEA:14357"/>
        <dbReference type="ChEBI" id="CHEBI:15378"/>
        <dbReference type="ChEBI" id="CHEBI:30616"/>
        <dbReference type="ChEBI" id="CHEBI:57986"/>
        <dbReference type="ChEBI" id="CHEBI:58210"/>
        <dbReference type="ChEBI" id="CHEBI:456216"/>
        <dbReference type="EC" id="2.7.1.26"/>
    </reaction>
</comment>
<evidence type="ECO:0000256" key="11">
    <source>
        <dbReference type="ARBA" id="ARBA00022840"/>
    </source>
</evidence>
<comment type="function">
    <text evidence="1">Catalyzes the phosphorylation of riboflavin to FMN followed by the adenylation of FMN to FAD.</text>
</comment>
<dbReference type="Gene3D" id="2.40.30.30">
    <property type="entry name" value="Riboflavin kinase-like"/>
    <property type="match status" value="1"/>
</dbReference>
<dbReference type="NCBIfam" id="TIGR00125">
    <property type="entry name" value="cyt_tran_rel"/>
    <property type="match status" value="1"/>
</dbReference>
<dbReference type="EC" id="2.7.1.26" evidence="15"/>
<sequence length="311" mass="33469">MRFFRDPPDPGPDGPTVVTIGNFDGVHLGHQALIRRCRQVAGESGRVAVVTFEPLPRAWFSPDTAPPRLAGPAQKLALLQSAGVDLAWVMRFNGRSAALGADDFVTRVLVQGLAATHVVIGHDFRFGCGREGDFDRLRELGRAHGFGVEALAPVQVDGQTVSSTVVRAALTAGRFDQAAAALGRRYTLCGRVIRGRQLGRKLGYPTANVRPPRGGSPLAGIYAVHARVAGGPWRPGVASLGHRPAVGGGEALLEVHLFDFDGDLYGQRLETRFVEWIREERNFDDLAALTAQMNNDEDRARAILAAATPED</sequence>